<protein>
    <submittedName>
        <fullName evidence="1">PaiB family negative transcriptional regulator</fullName>
    </submittedName>
</protein>
<dbReference type="InterPro" id="IPR012349">
    <property type="entry name" value="Split_barrel_FMN-bd"/>
</dbReference>
<dbReference type="Proteomes" id="UP000294506">
    <property type="component" value="Unassembled WGS sequence"/>
</dbReference>
<dbReference type="InterPro" id="IPR007396">
    <property type="entry name" value="TR_PAI2-type"/>
</dbReference>
<sequence>MRHNPDYALEDLEALKDLIRQHPWCTFVAHTPAGLVASHYPVLLQEEAEGQAEGDGALVLLSHVGRPDEAKLGLGGGSAPDAGATESSELLAIIQGPHGYISPSWYGYRPNVPTWNFAVAHLYGVPEVLSDAENLDVLHRLVEHFESPLPDPHLLDATEENSEYAQRILRGTLGFRLRVTRIEAKEKMSQDKPMESVRSIIDELRGTGPYADPALADRMARVNRAALGGGAR</sequence>
<dbReference type="PANTHER" id="PTHR35802">
    <property type="entry name" value="PROTEASE SYNTHASE AND SPORULATION PROTEIN PAI 2"/>
    <property type="match status" value="1"/>
</dbReference>
<comment type="caution">
    <text evidence="1">The sequence shown here is derived from an EMBL/GenBank/DDBJ whole genome shotgun (WGS) entry which is preliminary data.</text>
</comment>
<keyword evidence="2" id="KW-1185">Reference proteome</keyword>
<dbReference type="PANTHER" id="PTHR35802:SF1">
    <property type="entry name" value="PROTEASE SYNTHASE AND SPORULATION PROTEIN PAI 2"/>
    <property type="match status" value="1"/>
</dbReference>
<dbReference type="AlphaFoldDB" id="A0A4R7G7M6"/>
<dbReference type="SUPFAM" id="SSF50475">
    <property type="entry name" value="FMN-binding split barrel"/>
    <property type="match status" value="1"/>
</dbReference>
<dbReference type="Gene3D" id="2.30.110.10">
    <property type="entry name" value="Electron Transport, Fmn-binding Protein, Chain A"/>
    <property type="match status" value="1"/>
</dbReference>
<dbReference type="PIRSF" id="PIRSF010372">
    <property type="entry name" value="PaiB"/>
    <property type="match status" value="1"/>
</dbReference>
<dbReference type="EMBL" id="SOAN01000001">
    <property type="protein sequence ID" value="TDS87504.1"/>
    <property type="molecule type" value="Genomic_DNA"/>
</dbReference>
<evidence type="ECO:0000313" key="1">
    <source>
        <dbReference type="EMBL" id="TDS87504.1"/>
    </source>
</evidence>
<name>A0A4R7G7M6_9MICC</name>
<gene>
    <name evidence="1" type="ORF">EV640_101288</name>
</gene>
<reference evidence="1 2" key="1">
    <citation type="submission" date="2019-03" db="EMBL/GenBank/DDBJ databases">
        <title>Genomic Encyclopedia of Type Strains, Phase III (KMG-III): the genomes of soil and plant-associated and newly described type strains.</title>
        <authorList>
            <person name="Whitman W."/>
        </authorList>
    </citation>
    <scope>NUCLEOTIDE SEQUENCE [LARGE SCALE GENOMIC DNA]</scope>
    <source>
        <strain evidence="1 2">DSM 27373</strain>
    </source>
</reference>
<dbReference type="RefSeq" id="WP_133725568.1">
    <property type="nucleotide sequence ID" value="NZ_SOAN01000001.1"/>
</dbReference>
<accession>A0A4R7G7M6</accession>
<organism evidence="1 2">
    <name type="scientific">Nesterenkonia aurantiaca</name>
    <dbReference type="NCBI Taxonomy" id="1436010"/>
    <lineage>
        <taxon>Bacteria</taxon>
        <taxon>Bacillati</taxon>
        <taxon>Actinomycetota</taxon>
        <taxon>Actinomycetes</taxon>
        <taxon>Micrococcales</taxon>
        <taxon>Micrococcaceae</taxon>
        <taxon>Nesterenkonia</taxon>
    </lineage>
</organism>
<dbReference type="Pfam" id="PF04299">
    <property type="entry name" value="FMN_bind_2"/>
    <property type="match status" value="1"/>
</dbReference>
<proteinExistence type="predicted"/>
<evidence type="ECO:0000313" key="2">
    <source>
        <dbReference type="Proteomes" id="UP000294506"/>
    </source>
</evidence>